<dbReference type="PROSITE" id="PS51186">
    <property type="entry name" value="GNAT"/>
    <property type="match status" value="1"/>
</dbReference>
<reference evidence="1 2" key="1">
    <citation type="submission" date="2019-10" db="EMBL/GenBank/DDBJ databases">
        <title>Nocardioides novel species isolated from the excrement of Marmot.</title>
        <authorList>
            <person name="Zhang G."/>
        </authorList>
    </citation>
    <scope>NUCLEOTIDE SEQUENCE [LARGE SCALE GENOMIC DNA]</scope>
    <source>
        <strain evidence="2">zg-579</strain>
    </source>
</reference>
<dbReference type="EMBL" id="WLCI01000015">
    <property type="protein sequence ID" value="MTB96324.1"/>
    <property type="molecule type" value="Genomic_DNA"/>
</dbReference>
<dbReference type="PANTHER" id="PTHR43792:SF1">
    <property type="entry name" value="N-ACETYLTRANSFERASE DOMAIN-CONTAINING PROTEIN"/>
    <property type="match status" value="1"/>
</dbReference>
<evidence type="ECO:0000313" key="2">
    <source>
        <dbReference type="Proteomes" id="UP000433406"/>
    </source>
</evidence>
<dbReference type="CDD" id="cd04301">
    <property type="entry name" value="NAT_SF"/>
    <property type="match status" value="1"/>
</dbReference>
<protein>
    <submittedName>
        <fullName evidence="1">GNAT family N-acetyltransferase</fullName>
    </submittedName>
</protein>
<dbReference type="Gene3D" id="3.40.630.30">
    <property type="match status" value="1"/>
</dbReference>
<comment type="caution">
    <text evidence="1">The sequence shown here is derived from an EMBL/GenBank/DDBJ whole genome shotgun (WGS) entry which is preliminary data.</text>
</comment>
<dbReference type="SUPFAM" id="SSF55729">
    <property type="entry name" value="Acyl-CoA N-acyltransferases (Nat)"/>
    <property type="match status" value="1"/>
</dbReference>
<dbReference type="AlphaFoldDB" id="A0A6I3JDS3"/>
<keyword evidence="2" id="KW-1185">Reference proteome</keyword>
<name>A0A6I3JDS3_9ACTN</name>
<dbReference type="InterPro" id="IPR000182">
    <property type="entry name" value="GNAT_dom"/>
</dbReference>
<dbReference type="PANTHER" id="PTHR43792">
    <property type="entry name" value="GNAT FAMILY, PUTATIVE (AFU_ORTHOLOGUE AFUA_3G00765)-RELATED-RELATED"/>
    <property type="match status" value="1"/>
</dbReference>
<dbReference type="Pfam" id="PF13302">
    <property type="entry name" value="Acetyltransf_3"/>
    <property type="match status" value="1"/>
</dbReference>
<organism evidence="1 2">
    <name type="scientific">Nocardioides marmotae</name>
    <dbReference type="NCBI Taxonomy" id="2663857"/>
    <lineage>
        <taxon>Bacteria</taxon>
        <taxon>Bacillati</taxon>
        <taxon>Actinomycetota</taxon>
        <taxon>Actinomycetes</taxon>
        <taxon>Propionibacteriales</taxon>
        <taxon>Nocardioidaceae</taxon>
        <taxon>Nocardioides</taxon>
    </lineage>
</organism>
<dbReference type="GO" id="GO:0016747">
    <property type="term" value="F:acyltransferase activity, transferring groups other than amino-acyl groups"/>
    <property type="evidence" value="ECO:0007669"/>
    <property type="project" value="InterPro"/>
</dbReference>
<evidence type="ECO:0000313" key="1">
    <source>
        <dbReference type="EMBL" id="MTB96324.1"/>
    </source>
</evidence>
<dbReference type="RefSeq" id="WP_171897132.1">
    <property type="nucleotide sequence ID" value="NZ_CP053660.1"/>
</dbReference>
<gene>
    <name evidence="1" type="ORF">GGQ22_14700</name>
</gene>
<sequence length="205" mass="23105">MAEPAPARPPVDLSAVAWPCRTERLLLRRVTPADAEAVWEVRHHPASHEWLTSSPPDRETYVADFDRPERLDHLLVVERDGQVIGDLMLRLTDAWAQAEVAERGLAVQAELGWVLHPDHTGHGYATEAAAELLRICFEDLGLRRVTAGCFAENTASWRIMERLGMRRESHTVADALHRSGRWLDSYAYAILAEEWRAGRTARGTI</sequence>
<keyword evidence="1" id="KW-0808">Transferase</keyword>
<accession>A0A6I3JDS3</accession>
<proteinExistence type="predicted"/>
<dbReference type="Proteomes" id="UP000433406">
    <property type="component" value="Unassembled WGS sequence"/>
</dbReference>
<dbReference type="InterPro" id="IPR016181">
    <property type="entry name" value="Acyl_CoA_acyltransferase"/>
</dbReference>
<dbReference type="InterPro" id="IPR051531">
    <property type="entry name" value="N-acetyltransferase"/>
</dbReference>